<evidence type="ECO:0000256" key="1">
    <source>
        <dbReference type="SAM" id="MobiDB-lite"/>
    </source>
</evidence>
<dbReference type="EMBL" id="FRAB01000010">
    <property type="protein sequence ID" value="SHJ96508.1"/>
    <property type="molecule type" value="Genomic_DNA"/>
</dbReference>
<sequence>MFKTAVLSSIFVVLAAPTLSYSQAVVTESRVIAVTVSDSRPASVDDGTSGRPTTSSPAARAVHVDYESACDGRMHRVQVDMRGSIDGGARCGAFPS</sequence>
<organism evidence="3 4">
    <name type="scientific">Paraburkholderia terricola</name>
    <dbReference type="NCBI Taxonomy" id="169427"/>
    <lineage>
        <taxon>Bacteria</taxon>
        <taxon>Pseudomonadati</taxon>
        <taxon>Pseudomonadota</taxon>
        <taxon>Betaproteobacteria</taxon>
        <taxon>Burkholderiales</taxon>
        <taxon>Burkholderiaceae</taxon>
        <taxon>Paraburkholderia</taxon>
    </lineage>
</organism>
<proteinExistence type="predicted"/>
<feature type="region of interest" description="Disordered" evidence="1">
    <location>
        <begin position="37"/>
        <end position="59"/>
    </location>
</feature>
<dbReference type="STRING" id="169427.SAMN05192548_1010140"/>
<evidence type="ECO:0000313" key="4">
    <source>
        <dbReference type="Proteomes" id="UP000184395"/>
    </source>
</evidence>
<accession>A0A1M6NLD1</accession>
<evidence type="ECO:0000256" key="2">
    <source>
        <dbReference type="SAM" id="SignalP"/>
    </source>
</evidence>
<evidence type="ECO:0000313" key="3">
    <source>
        <dbReference type="EMBL" id="SHJ96508.1"/>
    </source>
</evidence>
<dbReference type="Proteomes" id="UP000184395">
    <property type="component" value="Unassembled WGS sequence"/>
</dbReference>
<keyword evidence="2" id="KW-0732">Signal</keyword>
<feature type="chain" id="PRO_5009919779" description="UrcA family protein" evidence="2">
    <location>
        <begin position="25"/>
        <end position="96"/>
    </location>
</feature>
<reference evidence="3 4" key="1">
    <citation type="submission" date="2016-11" db="EMBL/GenBank/DDBJ databases">
        <authorList>
            <person name="Jaros S."/>
            <person name="Januszkiewicz K."/>
            <person name="Wedrychowicz H."/>
        </authorList>
    </citation>
    <scope>NUCLEOTIDE SEQUENCE [LARGE SCALE GENOMIC DNA]</scope>
    <source>
        <strain evidence="3 4">LMG 20594</strain>
    </source>
</reference>
<feature type="signal peptide" evidence="2">
    <location>
        <begin position="1"/>
        <end position="24"/>
    </location>
</feature>
<name>A0A1M6NLD1_9BURK</name>
<gene>
    <name evidence="3" type="ORF">SAMN05192548_1010140</name>
</gene>
<protein>
    <recommendedName>
        <fullName evidence="5">UrcA family protein</fullName>
    </recommendedName>
</protein>
<dbReference type="AlphaFoldDB" id="A0A1M6NLD1"/>
<evidence type="ECO:0008006" key="5">
    <source>
        <dbReference type="Google" id="ProtNLM"/>
    </source>
</evidence>